<comment type="similarity">
    <text evidence="3 10 13">Belongs to the IPP transferase family.</text>
</comment>
<dbReference type="OrthoDB" id="9776390at2"/>
<feature type="region of interest" description="Interaction with substrate tRNA" evidence="10">
    <location>
        <begin position="169"/>
        <end position="173"/>
    </location>
</feature>
<keyword evidence="4 10" id="KW-0808">Transferase</keyword>
<dbReference type="RefSeq" id="WP_104207457.1">
    <property type="nucleotide sequence ID" value="NZ_PHHC01000149.1"/>
</dbReference>
<gene>
    <name evidence="10" type="primary">miaA</name>
    <name evidence="14" type="ORF">HCUR_01574</name>
</gene>
<accession>A0A2S5R6T3</accession>
<keyword evidence="15" id="KW-1185">Reference proteome</keyword>
<dbReference type="AlphaFoldDB" id="A0A2S5R6T3"/>
<keyword evidence="5 10" id="KW-0819">tRNA processing</keyword>
<evidence type="ECO:0000256" key="2">
    <source>
        <dbReference type="ARBA" id="ARBA00003213"/>
    </source>
</evidence>
<evidence type="ECO:0000313" key="14">
    <source>
        <dbReference type="EMBL" id="PPE02993.1"/>
    </source>
</evidence>
<comment type="cofactor">
    <cofactor evidence="1 10">
        <name>Mg(2+)</name>
        <dbReference type="ChEBI" id="CHEBI:18420"/>
    </cofactor>
</comment>
<name>A0A2S5R6T3_9PROT</name>
<dbReference type="NCBIfam" id="TIGR00174">
    <property type="entry name" value="miaA"/>
    <property type="match status" value="1"/>
</dbReference>
<evidence type="ECO:0000256" key="11">
    <source>
        <dbReference type="RuleBase" id="RU003783"/>
    </source>
</evidence>
<evidence type="ECO:0000256" key="13">
    <source>
        <dbReference type="RuleBase" id="RU003785"/>
    </source>
</evidence>
<dbReference type="PANTHER" id="PTHR11088">
    <property type="entry name" value="TRNA DIMETHYLALLYLTRANSFERASE"/>
    <property type="match status" value="1"/>
</dbReference>
<dbReference type="InterPro" id="IPR039657">
    <property type="entry name" value="Dimethylallyltransferase"/>
</dbReference>
<dbReference type="Gene3D" id="3.40.50.300">
    <property type="entry name" value="P-loop containing nucleotide triphosphate hydrolases"/>
    <property type="match status" value="1"/>
</dbReference>
<evidence type="ECO:0000256" key="8">
    <source>
        <dbReference type="ARBA" id="ARBA00022842"/>
    </source>
</evidence>
<dbReference type="GO" id="GO:0005524">
    <property type="term" value="F:ATP binding"/>
    <property type="evidence" value="ECO:0007669"/>
    <property type="project" value="UniProtKB-UniRule"/>
</dbReference>
<comment type="catalytic activity">
    <reaction evidence="9 10 11">
        <text>adenosine(37) in tRNA + dimethylallyl diphosphate = N(6)-dimethylallyladenosine(37) in tRNA + diphosphate</text>
        <dbReference type="Rhea" id="RHEA:26482"/>
        <dbReference type="Rhea" id="RHEA-COMP:10162"/>
        <dbReference type="Rhea" id="RHEA-COMP:10375"/>
        <dbReference type="ChEBI" id="CHEBI:33019"/>
        <dbReference type="ChEBI" id="CHEBI:57623"/>
        <dbReference type="ChEBI" id="CHEBI:74411"/>
        <dbReference type="ChEBI" id="CHEBI:74415"/>
        <dbReference type="EC" id="2.5.1.75"/>
    </reaction>
</comment>
<dbReference type="InterPro" id="IPR027417">
    <property type="entry name" value="P-loop_NTPase"/>
</dbReference>
<dbReference type="SUPFAM" id="SSF52540">
    <property type="entry name" value="P-loop containing nucleoside triphosphate hydrolases"/>
    <property type="match status" value="1"/>
</dbReference>
<proteinExistence type="inferred from homology"/>
<feature type="site" description="Interaction with substrate tRNA" evidence="10">
    <location>
        <position position="114"/>
    </location>
</feature>
<feature type="region of interest" description="Interaction with substrate tRNA" evidence="10">
    <location>
        <begin position="47"/>
        <end position="50"/>
    </location>
</feature>
<keyword evidence="8 10" id="KW-0460">Magnesium</keyword>
<dbReference type="Proteomes" id="UP000239425">
    <property type="component" value="Unassembled WGS sequence"/>
</dbReference>
<evidence type="ECO:0000256" key="4">
    <source>
        <dbReference type="ARBA" id="ARBA00022679"/>
    </source>
</evidence>
<dbReference type="HAMAP" id="MF_00185">
    <property type="entry name" value="IPP_trans"/>
    <property type="match status" value="1"/>
</dbReference>
<evidence type="ECO:0000256" key="5">
    <source>
        <dbReference type="ARBA" id="ARBA00022694"/>
    </source>
</evidence>
<protein>
    <recommendedName>
        <fullName evidence="10">tRNA dimethylallyltransferase</fullName>
        <ecNumber evidence="10">2.5.1.75</ecNumber>
    </recommendedName>
    <alternativeName>
        <fullName evidence="10">Dimethylallyl diphosphate:tRNA dimethylallyltransferase</fullName>
        <shortName evidence="10">DMAPP:tRNA dimethylallyltransferase</shortName>
        <shortName evidence="10">DMATase</shortName>
    </alternativeName>
    <alternativeName>
        <fullName evidence="10">Isopentenyl-diphosphate:tRNA isopentenyltransferase</fullName>
        <shortName evidence="10">IPP transferase</shortName>
        <shortName evidence="10">IPPT</shortName>
        <shortName evidence="10">IPTase</shortName>
    </alternativeName>
</protein>
<reference evidence="14 15" key="1">
    <citation type="submission" date="2017-11" db="EMBL/GenBank/DDBJ databases">
        <title>Comparative genomic analysis of Holospora spp., intranuclear symbionts of paramecia.</title>
        <authorList>
            <person name="Garushyants S.K."/>
            <person name="Beliavskaya A."/>
            <person name="Malko D.B."/>
            <person name="Logacheva M.D."/>
            <person name="Rautian M.S."/>
            <person name="Gelfand M.S."/>
        </authorList>
    </citation>
    <scope>NUCLEOTIDE SEQUENCE [LARGE SCALE GENOMIC DNA]</scope>
    <source>
        <strain evidence="15">02AZ16</strain>
    </source>
</reference>
<evidence type="ECO:0000256" key="12">
    <source>
        <dbReference type="RuleBase" id="RU003784"/>
    </source>
</evidence>
<evidence type="ECO:0000313" key="15">
    <source>
        <dbReference type="Proteomes" id="UP000239425"/>
    </source>
</evidence>
<dbReference type="GO" id="GO:0052381">
    <property type="term" value="F:tRNA dimethylallyltransferase activity"/>
    <property type="evidence" value="ECO:0007669"/>
    <property type="project" value="UniProtKB-UniRule"/>
</dbReference>
<dbReference type="EMBL" id="PHHC01000149">
    <property type="protein sequence ID" value="PPE02993.1"/>
    <property type="molecule type" value="Genomic_DNA"/>
</dbReference>
<sequence length="299" mass="34353">MPYHLNLEAVLEMPCPLICIAGSTASGKSALAFQIAQQYNGVIINADSQQMYQGLPLLTAQPSLKERKEVSHTLYDCVPNEAPGRHVMEWIDDVVILVHRCHTSGYLPIVVGGTGFYLYALEEGLSPFPAVKRMTPSELLEHSTDQSLYERLIQVDPVSAKRIPKEDKQRILRALCVYSSTQAPLSYWQEMPKIKFLSHCFWHKIYMHGEKSVIQHRIQTRFKQACFQGLCDEISKFSLTPASPLSRSIGIKSLKSWQNDERSWQDAKTSFLTETWHYAKRQRTWFKRYFTADHIITLE</sequence>
<comment type="function">
    <text evidence="2 10 12">Catalyzes the transfer of a dimethylallyl group onto the adenine at position 37 in tRNAs that read codons beginning with uridine, leading to the formation of N6-(dimethylallyl)adenosine (i(6)A).</text>
</comment>
<dbReference type="Gene3D" id="1.10.20.140">
    <property type="match status" value="1"/>
</dbReference>
<organism evidence="14 15">
    <name type="scientific">Holospora curviuscula</name>
    <dbReference type="NCBI Taxonomy" id="1082868"/>
    <lineage>
        <taxon>Bacteria</taxon>
        <taxon>Pseudomonadati</taxon>
        <taxon>Pseudomonadota</taxon>
        <taxon>Alphaproteobacteria</taxon>
        <taxon>Holosporales</taxon>
        <taxon>Holosporaceae</taxon>
        <taxon>Holospora</taxon>
    </lineage>
</organism>
<evidence type="ECO:0000256" key="10">
    <source>
        <dbReference type="HAMAP-Rule" id="MF_00185"/>
    </source>
</evidence>
<evidence type="ECO:0000256" key="1">
    <source>
        <dbReference type="ARBA" id="ARBA00001946"/>
    </source>
</evidence>
<dbReference type="EC" id="2.5.1.75" evidence="10"/>
<feature type="binding site" evidence="10">
    <location>
        <begin position="22"/>
        <end position="29"/>
    </location>
    <ligand>
        <name>ATP</name>
        <dbReference type="ChEBI" id="CHEBI:30616"/>
    </ligand>
</feature>
<feature type="binding site" evidence="10">
    <location>
        <begin position="24"/>
        <end position="29"/>
    </location>
    <ligand>
        <name>substrate</name>
    </ligand>
</feature>
<evidence type="ECO:0000256" key="7">
    <source>
        <dbReference type="ARBA" id="ARBA00022840"/>
    </source>
</evidence>
<comment type="caution">
    <text evidence="14">The sequence shown here is derived from an EMBL/GenBank/DDBJ whole genome shotgun (WGS) entry which is preliminary data.</text>
</comment>
<feature type="site" description="Interaction with substrate tRNA" evidence="10">
    <location>
        <position position="133"/>
    </location>
</feature>
<keyword evidence="6 10" id="KW-0547">Nucleotide-binding</keyword>
<comment type="caution">
    <text evidence="10">Lacks conserved residue(s) required for the propagation of feature annotation.</text>
</comment>
<evidence type="ECO:0000256" key="9">
    <source>
        <dbReference type="ARBA" id="ARBA00049563"/>
    </source>
</evidence>
<comment type="subunit">
    <text evidence="10">Monomer.</text>
</comment>
<dbReference type="InterPro" id="IPR018022">
    <property type="entry name" value="IPT"/>
</dbReference>
<dbReference type="Pfam" id="PF01715">
    <property type="entry name" value="IPPT"/>
    <property type="match status" value="1"/>
</dbReference>
<evidence type="ECO:0000256" key="6">
    <source>
        <dbReference type="ARBA" id="ARBA00022741"/>
    </source>
</evidence>
<dbReference type="PANTHER" id="PTHR11088:SF60">
    <property type="entry name" value="TRNA DIMETHYLALLYLTRANSFERASE"/>
    <property type="match status" value="1"/>
</dbReference>
<evidence type="ECO:0000256" key="3">
    <source>
        <dbReference type="ARBA" id="ARBA00005842"/>
    </source>
</evidence>
<dbReference type="GO" id="GO:0006400">
    <property type="term" value="P:tRNA modification"/>
    <property type="evidence" value="ECO:0007669"/>
    <property type="project" value="TreeGrafter"/>
</dbReference>
<keyword evidence="7 10" id="KW-0067">ATP-binding</keyword>